<dbReference type="InterPro" id="IPR015424">
    <property type="entry name" value="PyrdxlP-dep_Trfase"/>
</dbReference>
<keyword evidence="1" id="KW-0663">Pyridoxal phosphate</keyword>
<comment type="caution">
    <text evidence="2">The sequence shown here is derived from an EMBL/GenBank/DDBJ whole genome shotgun (WGS) entry which is preliminary data.</text>
</comment>
<evidence type="ECO:0000313" key="2">
    <source>
        <dbReference type="EMBL" id="GAA4464498.1"/>
    </source>
</evidence>
<dbReference type="GO" id="GO:0008483">
    <property type="term" value="F:transaminase activity"/>
    <property type="evidence" value="ECO:0007669"/>
    <property type="project" value="UniProtKB-KW"/>
</dbReference>
<dbReference type="CDD" id="cd00616">
    <property type="entry name" value="AHBA_syn"/>
    <property type="match status" value="1"/>
</dbReference>
<keyword evidence="2" id="KW-0808">Transferase</keyword>
<dbReference type="NCBIfam" id="TIGR04181">
    <property type="entry name" value="NHT_00031"/>
    <property type="match status" value="1"/>
</dbReference>
<dbReference type="InterPro" id="IPR015421">
    <property type="entry name" value="PyrdxlP-dep_Trfase_major"/>
</dbReference>
<dbReference type="InterPro" id="IPR026385">
    <property type="entry name" value="LegC-like"/>
</dbReference>
<comment type="similarity">
    <text evidence="1">Belongs to the DegT/DnrJ/EryC1 family.</text>
</comment>
<keyword evidence="3" id="KW-1185">Reference proteome</keyword>
<dbReference type="SUPFAM" id="SSF53383">
    <property type="entry name" value="PLP-dependent transferases"/>
    <property type="match status" value="1"/>
</dbReference>
<dbReference type="RefSeq" id="WP_345247099.1">
    <property type="nucleotide sequence ID" value="NZ_BAABHD010000077.1"/>
</dbReference>
<keyword evidence="2" id="KW-0032">Aminotransferase</keyword>
<reference evidence="3" key="1">
    <citation type="journal article" date="2019" name="Int. J. Syst. Evol. Microbiol.">
        <title>The Global Catalogue of Microorganisms (GCM) 10K type strain sequencing project: providing services to taxonomists for standard genome sequencing and annotation.</title>
        <authorList>
            <consortium name="The Broad Institute Genomics Platform"/>
            <consortium name="The Broad Institute Genome Sequencing Center for Infectious Disease"/>
            <person name="Wu L."/>
            <person name="Ma J."/>
        </authorList>
    </citation>
    <scope>NUCLEOTIDE SEQUENCE [LARGE SCALE GENOMIC DNA]</scope>
    <source>
        <strain evidence="3">JCM 17927</strain>
    </source>
</reference>
<sequence>MFEQFVQFVRDQFGENERFIPLHEPRFCGNEKQYVNDAIDSTFVSSVGRYVDRFEEMIREYTGASYAIATVNGTAALHIALVLAGVKRDELVITQPLSFIATSNAISYTGAEPCFIDIDPATLSLSHEKLAAFLEEQTDVRKGNCYHKASGKRISACVPMHTFGHPAVIDAIVRLCGEYHIPVVEDAAESLGSTYKGQQTGTFGLLGTYSFNGNKTITCGGGGMVVTNDEALGKLAKHLTTQAKVPHKWEFNHDYIGYNYRLTNLNAALACAQMEQLDRFIANKRELAGLYQEFFGATPYKFIEDPADSQSNYWLNAILLNDRRERDEFLEYTNNRGVMTRPAWTLLTKLPMFSHCLWGDISNAEYIEDRLVNIPSSVRLI</sequence>
<dbReference type="InterPro" id="IPR000653">
    <property type="entry name" value="DegT/StrS_aminotransferase"/>
</dbReference>
<gene>
    <name evidence="2" type="ORF">GCM10023189_43800</name>
</gene>
<dbReference type="Proteomes" id="UP001501175">
    <property type="component" value="Unassembled WGS sequence"/>
</dbReference>
<evidence type="ECO:0000313" key="3">
    <source>
        <dbReference type="Proteomes" id="UP001501175"/>
    </source>
</evidence>
<name>A0ABP8NFC1_9BACT</name>
<dbReference type="InterPro" id="IPR015422">
    <property type="entry name" value="PyrdxlP-dep_Trfase_small"/>
</dbReference>
<dbReference type="PIRSF" id="PIRSF000390">
    <property type="entry name" value="PLP_StrS"/>
    <property type="match status" value="1"/>
</dbReference>
<dbReference type="Gene3D" id="3.90.1150.10">
    <property type="entry name" value="Aspartate Aminotransferase, domain 1"/>
    <property type="match status" value="1"/>
</dbReference>
<organism evidence="2 3">
    <name type="scientific">Nibrella saemangeumensis</name>
    <dbReference type="NCBI Taxonomy" id="1084526"/>
    <lineage>
        <taxon>Bacteria</taxon>
        <taxon>Pseudomonadati</taxon>
        <taxon>Bacteroidota</taxon>
        <taxon>Cytophagia</taxon>
        <taxon>Cytophagales</taxon>
        <taxon>Spirosomataceae</taxon>
        <taxon>Nibrella</taxon>
    </lineage>
</organism>
<evidence type="ECO:0000256" key="1">
    <source>
        <dbReference type="RuleBase" id="RU004508"/>
    </source>
</evidence>
<dbReference type="Gene3D" id="3.40.640.10">
    <property type="entry name" value="Type I PLP-dependent aspartate aminotransferase-like (Major domain)"/>
    <property type="match status" value="1"/>
</dbReference>
<proteinExistence type="inferred from homology"/>
<accession>A0ABP8NFC1</accession>
<dbReference type="EMBL" id="BAABHD010000077">
    <property type="protein sequence ID" value="GAA4464498.1"/>
    <property type="molecule type" value="Genomic_DNA"/>
</dbReference>
<dbReference type="Pfam" id="PF01041">
    <property type="entry name" value="DegT_DnrJ_EryC1"/>
    <property type="match status" value="1"/>
</dbReference>
<protein>
    <submittedName>
        <fullName evidence="2">LegC family aminotransferase</fullName>
    </submittedName>
</protein>
<dbReference type="PANTHER" id="PTHR30244">
    <property type="entry name" value="TRANSAMINASE"/>
    <property type="match status" value="1"/>
</dbReference>
<dbReference type="PANTHER" id="PTHR30244:SF30">
    <property type="entry name" value="BLR5990 PROTEIN"/>
    <property type="match status" value="1"/>
</dbReference>